<dbReference type="AlphaFoldDB" id="A0A1L3GT11"/>
<evidence type="ECO:0000256" key="3">
    <source>
        <dbReference type="ARBA" id="ARBA00022547"/>
    </source>
</evidence>
<evidence type="ECO:0000256" key="9">
    <source>
        <dbReference type="ARBA" id="ARBA00023310"/>
    </source>
</evidence>
<evidence type="ECO:0000313" key="17">
    <source>
        <dbReference type="EMBL" id="APG29094.1"/>
    </source>
</evidence>
<keyword evidence="4 13" id="KW-0812">Transmembrane</keyword>
<dbReference type="PANTHER" id="PTHR33445:SF1">
    <property type="entry name" value="ATP SYNTHASE SUBUNIT B"/>
    <property type="match status" value="1"/>
</dbReference>
<dbReference type="GO" id="GO:0046933">
    <property type="term" value="F:proton-transporting ATP synthase activity, rotational mechanism"/>
    <property type="evidence" value="ECO:0007669"/>
    <property type="project" value="UniProtKB-UniRule"/>
</dbReference>
<feature type="chain" id="PRO_5013380997" description="ATP synthase subunit b" evidence="16">
    <location>
        <begin position="27"/>
        <end position="189"/>
    </location>
</feature>
<keyword evidence="7 13" id="KW-0406">Ion transport</keyword>
<name>A0A1L3GT11_9BACT</name>
<dbReference type="EMBL" id="CP015519">
    <property type="protein sequence ID" value="APG29094.1"/>
    <property type="molecule type" value="Genomic_DNA"/>
</dbReference>
<comment type="similarity">
    <text evidence="1 13 14">Belongs to the ATPase B chain family.</text>
</comment>
<evidence type="ECO:0000256" key="4">
    <source>
        <dbReference type="ARBA" id="ARBA00022692"/>
    </source>
</evidence>
<evidence type="ECO:0000256" key="5">
    <source>
        <dbReference type="ARBA" id="ARBA00022781"/>
    </source>
</evidence>
<evidence type="ECO:0000256" key="16">
    <source>
        <dbReference type="SAM" id="SignalP"/>
    </source>
</evidence>
<feature type="signal peptide" evidence="16">
    <location>
        <begin position="1"/>
        <end position="26"/>
    </location>
</feature>
<evidence type="ECO:0000256" key="12">
    <source>
        <dbReference type="ARBA" id="ARBA00037847"/>
    </source>
</evidence>
<evidence type="ECO:0000256" key="2">
    <source>
        <dbReference type="ARBA" id="ARBA00022448"/>
    </source>
</evidence>
<comment type="subunit">
    <text evidence="13">F-type ATPases have 2 components, F(1) - the catalytic core - and F(0) - the membrane proton channel. F(1) has five subunits: alpha(3), beta(3), gamma(1), delta(1), epsilon(1). F(0) has three main subunits: a(1), b(2) and c(10-14). The alpha and beta chains form an alternating ring which encloses part of the gamma chain. F(1) is attached to F(0) by a central stalk formed by the gamma and epsilon chains, while a peripheral stalk is formed by the delta and b chains.</text>
</comment>
<evidence type="ECO:0000256" key="13">
    <source>
        <dbReference type="HAMAP-Rule" id="MF_01398"/>
    </source>
</evidence>
<evidence type="ECO:0000256" key="15">
    <source>
        <dbReference type="SAM" id="Coils"/>
    </source>
</evidence>
<protein>
    <recommendedName>
        <fullName evidence="13">ATP synthase subunit b</fullName>
    </recommendedName>
    <alternativeName>
        <fullName evidence="13">ATP synthase F(0) sector subunit b</fullName>
    </alternativeName>
    <alternativeName>
        <fullName evidence="13">ATPase subunit I</fullName>
    </alternativeName>
    <alternativeName>
        <fullName evidence="13">F-type ATPase subunit b</fullName>
        <shortName evidence="13">F-ATPase subunit b</shortName>
    </alternativeName>
</protein>
<keyword evidence="9 13" id="KW-0066">ATP synthesis</keyword>
<evidence type="ECO:0000256" key="10">
    <source>
        <dbReference type="ARBA" id="ARBA00025198"/>
    </source>
</evidence>
<dbReference type="GO" id="GO:0005886">
    <property type="term" value="C:plasma membrane"/>
    <property type="evidence" value="ECO:0007669"/>
    <property type="project" value="UniProtKB-SubCell"/>
</dbReference>
<evidence type="ECO:0000256" key="8">
    <source>
        <dbReference type="ARBA" id="ARBA00023136"/>
    </source>
</evidence>
<comment type="function">
    <text evidence="11">Component of the F(0) channel, it forms part of the peripheral stalk, linking F(1) to F(0). The b'-subunit is a diverged and duplicated form of b found in plants and photosynthetic bacteria.</text>
</comment>
<keyword evidence="16" id="KW-0732">Signal</keyword>
<dbReference type="STRING" id="1842532.A7E78_10345"/>
<dbReference type="Pfam" id="PF00430">
    <property type="entry name" value="ATP-synt_B"/>
    <property type="match status" value="1"/>
</dbReference>
<evidence type="ECO:0000313" key="18">
    <source>
        <dbReference type="Proteomes" id="UP000182517"/>
    </source>
</evidence>
<evidence type="ECO:0000256" key="14">
    <source>
        <dbReference type="RuleBase" id="RU003848"/>
    </source>
</evidence>
<evidence type="ECO:0000256" key="7">
    <source>
        <dbReference type="ARBA" id="ARBA00023065"/>
    </source>
</evidence>
<keyword evidence="13" id="KW-1003">Cell membrane</keyword>
<keyword evidence="2 13" id="KW-0813">Transport</keyword>
<evidence type="ECO:0000256" key="1">
    <source>
        <dbReference type="ARBA" id="ARBA00005513"/>
    </source>
</evidence>
<comment type="function">
    <text evidence="10 13">F(1)F(0) ATP synthase produces ATP from ADP in the presence of a proton or sodium gradient. F-type ATPases consist of two structural domains, F(1) containing the extramembraneous catalytic core and F(0) containing the membrane proton channel, linked together by a central stalk and a peripheral stalk. During catalysis, ATP synthesis in the catalytic domain of F(1) is coupled via a rotary mechanism of the central stalk subunits to proton translocation.</text>
</comment>
<dbReference type="GO" id="GO:0045259">
    <property type="term" value="C:proton-transporting ATP synthase complex"/>
    <property type="evidence" value="ECO:0007669"/>
    <property type="project" value="UniProtKB-KW"/>
</dbReference>
<keyword evidence="8 13" id="KW-0472">Membrane</keyword>
<comment type="subcellular location">
    <subcellularLocation>
        <location evidence="13">Cell membrane</location>
        <topology evidence="13">Single-pass membrane protein</topology>
    </subcellularLocation>
    <subcellularLocation>
        <location evidence="12">Endomembrane system</location>
        <topology evidence="12">Single-pass membrane protein</topology>
    </subcellularLocation>
</comment>
<dbReference type="CDD" id="cd06503">
    <property type="entry name" value="ATP-synt_Fo_b"/>
    <property type="match status" value="1"/>
</dbReference>
<keyword evidence="15" id="KW-0175">Coiled coil</keyword>
<evidence type="ECO:0000256" key="6">
    <source>
        <dbReference type="ARBA" id="ARBA00022989"/>
    </source>
</evidence>
<accession>A0A1L3GT11</accession>
<feature type="transmembrane region" description="Helical" evidence="13">
    <location>
        <begin position="36"/>
        <end position="55"/>
    </location>
</feature>
<dbReference type="KEGG" id="pef:A7E78_10345"/>
<keyword evidence="6 13" id="KW-1133">Transmembrane helix</keyword>
<dbReference type="InterPro" id="IPR050059">
    <property type="entry name" value="ATP_synthase_B_chain"/>
</dbReference>
<keyword evidence="18" id="KW-1185">Reference proteome</keyword>
<reference evidence="17 18" key="1">
    <citation type="journal article" date="2017" name="Genome Announc.">
        <title>Complete Genome Sequences of Two Acetylene-Fermenting Pelobacter acetylenicus Strains.</title>
        <authorList>
            <person name="Sutton J.M."/>
            <person name="Baesman S.M."/>
            <person name="Fierst J.L."/>
            <person name="Poret-Peterson A.T."/>
            <person name="Oremland R.S."/>
            <person name="Dunlap D.S."/>
            <person name="Akob D.M."/>
        </authorList>
    </citation>
    <scope>NUCLEOTIDE SEQUENCE [LARGE SCALE GENOMIC DNA]</scope>
    <source>
        <strain evidence="17 18">SFB93</strain>
    </source>
</reference>
<feature type="coiled-coil region" evidence="15">
    <location>
        <begin position="59"/>
        <end position="155"/>
    </location>
</feature>
<organism evidence="17 18">
    <name type="scientific">Syntrophotalea acetylenivorans</name>
    <dbReference type="NCBI Taxonomy" id="1842532"/>
    <lineage>
        <taxon>Bacteria</taxon>
        <taxon>Pseudomonadati</taxon>
        <taxon>Thermodesulfobacteriota</taxon>
        <taxon>Desulfuromonadia</taxon>
        <taxon>Desulfuromonadales</taxon>
        <taxon>Syntrophotaleaceae</taxon>
        <taxon>Syntrophotalea</taxon>
    </lineage>
</organism>
<gene>
    <name evidence="13" type="primary">atpF</name>
    <name evidence="17" type="ORF">A7E78_10345</name>
</gene>
<dbReference type="Proteomes" id="UP000182517">
    <property type="component" value="Chromosome"/>
</dbReference>
<dbReference type="PANTHER" id="PTHR33445">
    <property type="entry name" value="ATP SYNTHASE SUBUNIT B', CHLOROPLASTIC"/>
    <property type="match status" value="1"/>
</dbReference>
<dbReference type="InterPro" id="IPR002146">
    <property type="entry name" value="ATP_synth_b/b'su_bac/chlpt"/>
</dbReference>
<dbReference type="HAMAP" id="MF_01398">
    <property type="entry name" value="ATP_synth_b_bprime"/>
    <property type="match status" value="1"/>
</dbReference>
<keyword evidence="3 13" id="KW-0138">CF(0)</keyword>
<proteinExistence type="inferred from homology"/>
<sequence length="189" mass="20970">MVTPATTVGLMLVLAGVACASSDAHGADSGALLKDFLYRCLNFAVIFGALFYVLAKPLRKGLGERRAKLIENLEQANKARELAEAKVAEYERKLGDSDREIAELLAQAKEANSLERANALAEAQAVADTVRKEARQCADREIERARRELRAETAQMAVRMAEERLRRQITNEDHARLVTENLQQMESQS</sequence>
<evidence type="ECO:0000256" key="11">
    <source>
        <dbReference type="ARBA" id="ARBA00025614"/>
    </source>
</evidence>
<dbReference type="GO" id="GO:0046961">
    <property type="term" value="F:proton-transporting ATPase activity, rotational mechanism"/>
    <property type="evidence" value="ECO:0007669"/>
    <property type="project" value="TreeGrafter"/>
</dbReference>
<keyword evidence="5 13" id="KW-0375">Hydrogen ion transport</keyword>
<dbReference type="GO" id="GO:0012505">
    <property type="term" value="C:endomembrane system"/>
    <property type="evidence" value="ECO:0007669"/>
    <property type="project" value="UniProtKB-SubCell"/>
</dbReference>